<dbReference type="PANTHER" id="PTHR39585">
    <property type="entry name" value="FAD ASSEMBLY FACTOR SDHE"/>
    <property type="match status" value="1"/>
</dbReference>
<dbReference type="Pfam" id="PF03937">
    <property type="entry name" value="Sdh5"/>
    <property type="match status" value="1"/>
</dbReference>
<proteinExistence type="inferred from homology"/>
<dbReference type="OrthoDB" id="9180899at2"/>
<protein>
    <recommendedName>
        <fullName evidence="3">FAD assembly factor SdhE</fullName>
    </recommendedName>
</protein>
<evidence type="ECO:0000256" key="1">
    <source>
        <dbReference type="ARBA" id="ARBA00004496"/>
    </source>
</evidence>
<gene>
    <name evidence="6" type="ordered locus">M301_0698</name>
</gene>
<dbReference type="GO" id="GO:0005737">
    <property type="term" value="C:cytoplasm"/>
    <property type="evidence" value="ECO:0007669"/>
    <property type="project" value="UniProtKB-SubCell"/>
</dbReference>
<dbReference type="Gene3D" id="1.10.150.250">
    <property type="entry name" value="Flavinator of succinate dehydrogenase"/>
    <property type="match status" value="1"/>
</dbReference>
<dbReference type="AlphaFoldDB" id="D7DNR5"/>
<reference evidence="6 7" key="2">
    <citation type="journal article" date="2011" name="J. Bacteriol.">
        <title>Genomes of three methylotrophs from a single niche uncover genetic and metabolic divergence of Methylophilaceae.</title>
        <authorList>
            <person name="Lapidus A."/>
            <person name="Clum A."/>
            <person name="Labutti K."/>
            <person name="Kaluzhnaya M.G."/>
            <person name="Lim S."/>
            <person name="Beck D.A."/>
            <person name="Glavina Del Rio T."/>
            <person name="Nolan M."/>
            <person name="Mavromatis K."/>
            <person name="Huntemann M."/>
            <person name="Lucas S."/>
            <person name="Lidstrom M.E."/>
            <person name="Ivanova N."/>
            <person name="Chistoserdova L."/>
        </authorList>
    </citation>
    <scope>NUCLEOTIDE SEQUENCE [LARGE SCALE GENOMIC DNA]</scope>
    <source>
        <strain evidence="6 7">301</strain>
    </source>
</reference>
<keyword evidence="5" id="KW-0143">Chaperone</keyword>
<evidence type="ECO:0000256" key="5">
    <source>
        <dbReference type="ARBA" id="ARBA00023186"/>
    </source>
</evidence>
<evidence type="ECO:0000313" key="7">
    <source>
        <dbReference type="Proteomes" id="UP000000383"/>
    </source>
</evidence>
<evidence type="ECO:0000313" key="6">
    <source>
        <dbReference type="EMBL" id="ADI29082.1"/>
    </source>
</evidence>
<evidence type="ECO:0000256" key="4">
    <source>
        <dbReference type="ARBA" id="ARBA00022490"/>
    </source>
</evidence>
<organism evidence="6 7">
    <name type="scientific">Methylotenera versatilis (strain 301)</name>
    <dbReference type="NCBI Taxonomy" id="666681"/>
    <lineage>
        <taxon>Bacteria</taxon>
        <taxon>Pseudomonadati</taxon>
        <taxon>Pseudomonadota</taxon>
        <taxon>Betaproteobacteria</taxon>
        <taxon>Nitrosomonadales</taxon>
        <taxon>Methylophilaceae</taxon>
        <taxon>Methylotenera</taxon>
    </lineage>
</organism>
<dbReference type="EMBL" id="CP002056">
    <property type="protein sequence ID" value="ADI29082.1"/>
    <property type="molecule type" value="Genomic_DNA"/>
</dbReference>
<comment type="subcellular location">
    <subcellularLocation>
        <location evidence="1">Cytoplasm</location>
    </subcellularLocation>
</comment>
<dbReference type="SUPFAM" id="SSF109910">
    <property type="entry name" value="YgfY-like"/>
    <property type="match status" value="1"/>
</dbReference>
<evidence type="ECO:0000256" key="2">
    <source>
        <dbReference type="ARBA" id="ARBA00008571"/>
    </source>
</evidence>
<sequence length="96" mass="11001">MTEANGMTDEEVRRLSWRCRRGLLELDIVLQRFSEKHLATLTKPELLAFDSLLDLPDNEFLDVVTSRIKFAEVKVLNDKQLDADAMKTVLTKLSGH</sequence>
<dbReference type="InterPro" id="IPR005631">
    <property type="entry name" value="SDH"/>
</dbReference>
<accession>D7DNR5</accession>
<evidence type="ECO:0000256" key="3">
    <source>
        <dbReference type="ARBA" id="ARBA00019418"/>
    </source>
</evidence>
<dbReference type="InterPro" id="IPR050531">
    <property type="entry name" value="SdhE_FAD_assembly_factor"/>
</dbReference>
<comment type="similarity">
    <text evidence="2">Belongs to the SdhE FAD assembly factor family.</text>
</comment>
<dbReference type="InterPro" id="IPR036714">
    <property type="entry name" value="SDH_sf"/>
</dbReference>
<dbReference type="Proteomes" id="UP000000383">
    <property type="component" value="Chromosome"/>
</dbReference>
<keyword evidence="7" id="KW-1185">Reference proteome</keyword>
<dbReference type="HOGENOM" id="CLU_103054_2_3_4"/>
<reference evidence="7" key="1">
    <citation type="submission" date="2010-05" db="EMBL/GenBank/DDBJ databases">
        <title>Complete sequence of Methylotenera sp. 301.</title>
        <authorList>
            <person name="Lucas S."/>
            <person name="Copeland A."/>
            <person name="Lapidus A."/>
            <person name="Cheng J.-F."/>
            <person name="Bruce D."/>
            <person name="Goodwin L."/>
            <person name="Pitluck S."/>
            <person name="Clum A."/>
            <person name="Land M."/>
            <person name="Hauser L."/>
            <person name="Kyrpides N."/>
            <person name="Ivanova N."/>
            <person name="Chistoservova L."/>
            <person name="Kalyuzhnaya M."/>
            <person name="Woyke T."/>
        </authorList>
    </citation>
    <scope>NUCLEOTIDE SEQUENCE [LARGE SCALE GENOMIC DNA]</scope>
    <source>
        <strain evidence="7">301</strain>
    </source>
</reference>
<dbReference type="STRING" id="666681.M301_0698"/>
<dbReference type="RefSeq" id="WP_013147398.1">
    <property type="nucleotide sequence ID" value="NC_014207.1"/>
</dbReference>
<keyword evidence="4" id="KW-0963">Cytoplasm</keyword>
<name>D7DNR5_METV0</name>
<dbReference type="eggNOG" id="COG2938">
    <property type="taxonomic scope" value="Bacteria"/>
</dbReference>
<dbReference type="PANTHER" id="PTHR39585:SF1">
    <property type="entry name" value="FAD ASSEMBLY FACTOR SDHE"/>
    <property type="match status" value="1"/>
</dbReference>
<dbReference type="KEGG" id="meh:M301_0698"/>